<dbReference type="InterPro" id="IPR015943">
    <property type="entry name" value="WD40/YVTN_repeat-like_dom_sf"/>
</dbReference>
<gene>
    <name evidence="1" type="ORF">J2S73_004222</name>
</gene>
<dbReference type="RefSeq" id="WP_306887663.1">
    <property type="nucleotide sequence ID" value="NZ_JAUSUL010000008.1"/>
</dbReference>
<name>A0AAE3VT65_9HYPH</name>
<dbReference type="SUPFAM" id="SSF82171">
    <property type="entry name" value="DPP6 N-terminal domain-like"/>
    <property type="match status" value="1"/>
</dbReference>
<evidence type="ECO:0000313" key="2">
    <source>
        <dbReference type="Proteomes" id="UP001229244"/>
    </source>
</evidence>
<proteinExistence type="predicted"/>
<keyword evidence="2" id="KW-1185">Reference proteome</keyword>
<reference evidence="1" key="1">
    <citation type="submission" date="2023-07" db="EMBL/GenBank/DDBJ databases">
        <title>Genomic Encyclopedia of Type Strains, Phase IV (KMG-IV): sequencing the most valuable type-strain genomes for metagenomic binning, comparative biology and taxonomic classification.</title>
        <authorList>
            <person name="Goeker M."/>
        </authorList>
    </citation>
    <scope>NUCLEOTIDE SEQUENCE</scope>
    <source>
        <strain evidence="1">DSM 21202</strain>
    </source>
</reference>
<dbReference type="AlphaFoldDB" id="A0AAE3VT65"/>
<accession>A0AAE3VT65</accession>
<evidence type="ECO:0000313" key="1">
    <source>
        <dbReference type="EMBL" id="MDQ0317735.1"/>
    </source>
</evidence>
<dbReference type="Gene3D" id="2.130.10.10">
    <property type="entry name" value="YVTN repeat-like/Quinoprotein amine dehydrogenase"/>
    <property type="match status" value="1"/>
</dbReference>
<protein>
    <submittedName>
        <fullName evidence="1">Uncharacterized protein</fullName>
    </submittedName>
</protein>
<organism evidence="1 2">
    <name type="scientific">Amorphus orientalis</name>
    <dbReference type="NCBI Taxonomy" id="649198"/>
    <lineage>
        <taxon>Bacteria</taxon>
        <taxon>Pseudomonadati</taxon>
        <taxon>Pseudomonadota</taxon>
        <taxon>Alphaproteobacteria</taxon>
        <taxon>Hyphomicrobiales</taxon>
        <taxon>Amorphaceae</taxon>
        <taxon>Amorphus</taxon>
    </lineage>
</organism>
<dbReference type="EMBL" id="JAUSUL010000008">
    <property type="protein sequence ID" value="MDQ0317735.1"/>
    <property type="molecule type" value="Genomic_DNA"/>
</dbReference>
<dbReference type="Proteomes" id="UP001229244">
    <property type="component" value="Unassembled WGS sequence"/>
</dbReference>
<comment type="caution">
    <text evidence="1">The sequence shown here is derived from an EMBL/GenBank/DDBJ whole genome shotgun (WGS) entry which is preliminary data.</text>
</comment>
<sequence>MIFERIPLSGASSDNVNDVSITPDGTHLSTAVSVTSAGQHVQAFTLSNAEFNRSLSFTSSLSGDYGYSARIHPGGDFLYAGIGSNLVIYERDGGTYSILRFNTSAAGLPRRVAVSPDDLHIAVATNTSGGGLYLLKKNGSSFSQIPMSAGDKPGTTAYYVAYSPDGQYLAVGYNGGSNLIVYRRSGDTYTRLPAPDVAPTSYCHHLNWSPDSSHLAASFSVDPGLHVYEVTPSAVTLVAARDVSGSPPRVEASFFLSIDSLLVLYGGGDPSPLFNFDGSTLSFNQDVDFGGYDVGQGRADITEDRKTIAMANGFPTDSIAVFRSPKSSGALSYPTFTLDAEVDLLPIEVSGEVTFPSAATNFALSTDQTPPPILPPVEVQAAYLTVESMGMSLDQGPPANPYLYAWTTFPALTAAAEARLGNKIQSEVIFPRLQSDGSLEWDLLLSGGASLPRFKAEGEAEARIVTVDAKVTFPVLSAAGEALVPNGGAVELSFPTFEADGEVGVPIVIEGEGGFQAFSVEGSVNVPLGAFVELNFPGLSVGSLGGYPIEGAGALDAPPFHLRGEIEVHIPDDYTVRSAARFPQFQILGEGLAPPGGPAEIRFPLFAAQGEVNVPLAAIAAVTLPTFGFDAFLSVPYRIDANGRFPALVIDGLAGHPVQIMGPISLPAFRASGKLNYRDHITMDATFPAFRVRGRDYQSLSLGGVALGLTDRGVTIGSGVTLWGTPSLRIG</sequence>